<sequence length="540" mass="61231">MAVAAYSSLVSLMHVLDNVQHPARRRLHLDRNQIGILQEKVRFLQDFLEVHCQGKIQKMQDLAMQISVVADEAEDIIDLYVVDQLCEGPKNRSHDMTALSSFCQDINKVIEKLDCVKSELMMVVEEERASLQAQKPISSLPACSSTVLPSSAKSSTMVGFDERLERIMDELTGHKCDLQILPIVGMGGIGKTTLARNVFDHPYIVHYFDMRIWFTISQEYSSRGILVHLLNDGRNQENSKTLAELGQRLYKNLFGRKYLIVMDDVWSIDVWDDLKRLFPDNKNGSRILVTTRLFNVAVSLGSQSPYMMEFLDESKSWDLFCEKAFSRQGCPFPELEKIGKYIAKCCRGLPLAIVVIGGLLANSKMTREDWEFVAENSLSNQDIQKGTSLSSPPLLAVNIPFQDIDINAIGSLPNLEVLKLYYNAFKGHEWNPVEGEFLRLRFLLLKDVDVVCWGADKANFPNLESLVLEDIINLKEIPSGIGEIETLHSIHLVNCSDSIINSAKYILEEQESLGNEALHVHVRSKEKYHEMVPKYRPPCH</sequence>
<evidence type="ECO:0000256" key="1">
    <source>
        <dbReference type="ARBA" id="ARBA00008894"/>
    </source>
</evidence>
<keyword evidence="4" id="KW-0611">Plant defense</keyword>
<dbReference type="Proteomes" id="UP000504604">
    <property type="component" value="Linkage group LG3"/>
</dbReference>
<dbReference type="InterPro" id="IPR002182">
    <property type="entry name" value="NB-ARC"/>
</dbReference>
<dbReference type="PRINTS" id="PR00364">
    <property type="entry name" value="DISEASERSIST"/>
</dbReference>
<dbReference type="Gene3D" id="3.40.50.300">
    <property type="entry name" value="P-loop containing nucleotide triphosphate hydrolases"/>
    <property type="match status" value="1"/>
</dbReference>
<accession>A0A6I9SS96</accession>
<dbReference type="OrthoDB" id="3027644at2759"/>
<dbReference type="InParanoid" id="A0A6I9SS96"/>
<evidence type="ECO:0000313" key="8">
    <source>
        <dbReference type="RefSeq" id="XP_011072135.1"/>
    </source>
</evidence>
<dbReference type="Gene3D" id="1.10.8.430">
    <property type="entry name" value="Helical domain of apoptotic protease-activating factors"/>
    <property type="match status" value="1"/>
</dbReference>
<protein>
    <submittedName>
        <fullName evidence="8">Late blight resistance protein homolog R1A-4</fullName>
    </submittedName>
</protein>
<organism evidence="7 8">
    <name type="scientific">Sesamum indicum</name>
    <name type="common">Oriental sesame</name>
    <name type="synonym">Sesamum orientale</name>
    <dbReference type="NCBI Taxonomy" id="4182"/>
    <lineage>
        <taxon>Eukaryota</taxon>
        <taxon>Viridiplantae</taxon>
        <taxon>Streptophyta</taxon>
        <taxon>Embryophyta</taxon>
        <taxon>Tracheophyta</taxon>
        <taxon>Spermatophyta</taxon>
        <taxon>Magnoliopsida</taxon>
        <taxon>eudicotyledons</taxon>
        <taxon>Gunneridae</taxon>
        <taxon>Pentapetalae</taxon>
        <taxon>asterids</taxon>
        <taxon>lamiids</taxon>
        <taxon>Lamiales</taxon>
        <taxon>Pedaliaceae</taxon>
        <taxon>Sesamum</taxon>
    </lineage>
</organism>
<reference evidence="8" key="1">
    <citation type="submission" date="2025-08" db="UniProtKB">
        <authorList>
            <consortium name="RefSeq"/>
        </authorList>
    </citation>
    <scope>IDENTIFICATION</scope>
</reference>
<comment type="similarity">
    <text evidence="1">Belongs to the disease resistance NB-LRR family.</text>
</comment>
<keyword evidence="5" id="KW-0067">ATP-binding</keyword>
<dbReference type="InterPro" id="IPR027417">
    <property type="entry name" value="P-loop_NTPase"/>
</dbReference>
<dbReference type="InterPro" id="IPR042197">
    <property type="entry name" value="Apaf_helical"/>
</dbReference>
<dbReference type="GO" id="GO:0005524">
    <property type="term" value="F:ATP binding"/>
    <property type="evidence" value="ECO:0007669"/>
    <property type="project" value="UniProtKB-KW"/>
</dbReference>
<dbReference type="Gene3D" id="1.20.5.4130">
    <property type="match status" value="1"/>
</dbReference>
<dbReference type="FunFam" id="3.40.50.300:FF:001091">
    <property type="entry name" value="Probable disease resistance protein At1g61300"/>
    <property type="match status" value="1"/>
</dbReference>
<dbReference type="FunFam" id="1.10.8.430:FF:000003">
    <property type="entry name" value="Probable disease resistance protein At5g66910"/>
    <property type="match status" value="1"/>
</dbReference>
<dbReference type="KEGG" id="sind:105157423"/>
<keyword evidence="3" id="KW-0547">Nucleotide-binding</keyword>
<evidence type="ECO:0000256" key="2">
    <source>
        <dbReference type="ARBA" id="ARBA00022614"/>
    </source>
</evidence>
<dbReference type="GO" id="GO:0043531">
    <property type="term" value="F:ADP binding"/>
    <property type="evidence" value="ECO:0007669"/>
    <property type="project" value="InterPro"/>
</dbReference>
<dbReference type="SUPFAM" id="SSF52058">
    <property type="entry name" value="L domain-like"/>
    <property type="match status" value="1"/>
</dbReference>
<dbReference type="PANTHER" id="PTHR36766">
    <property type="entry name" value="PLANT BROAD-SPECTRUM MILDEW RESISTANCE PROTEIN RPW8"/>
    <property type="match status" value="1"/>
</dbReference>
<dbReference type="GeneID" id="105157423"/>
<keyword evidence="7" id="KW-1185">Reference proteome</keyword>
<dbReference type="Pfam" id="PF00931">
    <property type="entry name" value="NB-ARC"/>
    <property type="match status" value="1"/>
</dbReference>
<evidence type="ECO:0000259" key="6">
    <source>
        <dbReference type="Pfam" id="PF00931"/>
    </source>
</evidence>
<evidence type="ECO:0000256" key="5">
    <source>
        <dbReference type="ARBA" id="ARBA00022840"/>
    </source>
</evidence>
<proteinExistence type="inferred from homology"/>
<dbReference type="SUPFAM" id="SSF52540">
    <property type="entry name" value="P-loop containing nucleoside triphosphate hydrolases"/>
    <property type="match status" value="1"/>
</dbReference>
<name>A0A6I9SS96_SESIN</name>
<evidence type="ECO:0000256" key="4">
    <source>
        <dbReference type="ARBA" id="ARBA00022821"/>
    </source>
</evidence>
<dbReference type="GO" id="GO:0006952">
    <property type="term" value="P:defense response"/>
    <property type="evidence" value="ECO:0007669"/>
    <property type="project" value="UniProtKB-KW"/>
</dbReference>
<keyword evidence="2" id="KW-0433">Leucine-rich repeat</keyword>
<evidence type="ECO:0000313" key="7">
    <source>
        <dbReference type="Proteomes" id="UP000504604"/>
    </source>
</evidence>
<dbReference type="PANTHER" id="PTHR36766:SF44">
    <property type="entry name" value="NBS-CODING RESISTANCE GENE ANALOG"/>
    <property type="match status" value="1"/>
</dbReference>
<feature type="domain" description="NB-ARC" evidence="6">
    <location>
        <begin position="161"/>
        <end position="328"/>
    </location>
</feature>
<evidence type="ECO:0000256" key="3">
    <source>
        <dbReference type="ARBA" id="ARBA00022741"/>
    </source>
</evidence>
<dbReference type="RefSeq" id="XP_011072135.1">
    <property type="nucleotide sequence ID" value="XM_011073833.1"/>
</dbReference>
<gene>
    <name evidence="8" type="primary">LOC105157423</name>
</gene>
<dbReference type="AlphaFoldDB" id="A0A6I9SS96"/>